<evidence type="ECO:0000313" key="1">
    <source>
        <dbReference type="EMBL" id="KAG2483700.1"/>
    </source>
</evidence>
<reference evidence="1" key="1">
    <citation type="journal article" date="2020" name="bioRxiv">
        <title>Comparative genomics of Chlamydomonas.</title>
        <authorList>
            <person name="Craig R.J."/>
            <person name="Hasan A.R."/>
            <person name="Ness R.W."/>
            <person name="Keightley P.D."/>
        </authorList>
    </citation>
    <scope>NUCLEOTIDE SEQUENCE</scope>
    <source>
        <strain evidence="1">CCAP 11/70</strain>
    </source>
</reference>
<dbReference type="AlphaFoldDB" id="A0A836BP47"/>
<proteinExistence type="predicted"/>
<dbReference type="EMBL" id="JAEHOE010000168">
    <property type="protein sequence ID" value="KAG2483700.1"/>
    <property type="molecule type" value="Genomic_DNA"/>
</dbReference>
<keyword evidence="2" id="KW-1185">Reference proteome</keyword>
<accession>A0A836BP47</accession>
<comment type="caution">
    <text evidence="1">The sequence shown here is derived from an EMBL/GenBank/DDBJ whole genome shotgun (WGS) entry which is preliminary data.</text>
</comment>
<protein>
    <submittedName>
        <fullName evidence="1">Uncharacterized protein</fullName>
    </submittedName>
</protein>
<name>A0A836BP47_9CHLO</name>
<dbReference type="Proteomes" id="UP000612055">
    <property type="component" value="Unassembled WGS sequence"/>
</dbReference>
<sequence>MSQDLTTADALIAATDQFWNACYGHYNTTGSANRCRFVQRGIWETGQGFILYRAGLLCAALGQCLRPGCHDDTGGVTAPGYGGQPDSTVSGPLSLCTVEGVRGGTPAPGNVSMLPAALFPTAYLVDSALPSSGCSDGNTCQSTGQYVMDDCGADGPQQAAGESFEHALGMDWCMDDGLDGSVGCPDGFYCAKHNSTRGWYCNATEQVYYPSDAAPLPRSRNHPRPGSQGWSCLPLAPTFAANAEVQGLELRARLGAAPAPLEDAPWGALFDDPSAALLGAPDCACGTDDWDLVCRLGARTTDWLRVYDRPTLKARSPLLLLLDPSRAFGGSVAVVWAHELCNLCLDRLEPVAIYALTNTGTAARTAALAKALALINLNVTADCPSRLLGVVSDPATSDIATRAGAMCASLWMCRVPVNLNRITLRHGNSTSKSGGSLTFCSIEGVVGGALYYMPPSAWSLHPNKFLAPNSCAVNAPPSLPLVAPTPARSERPPWTPCAGATRAAAQLGAVRRPGLLRHRFEFSAPAAVA</sequence>
<evidence type="ECO:0000313" key="2">
    <source>
        <dbReference type="Proteomes" id="UP000612055"/>
    </source>
</evidence>
<gene>
    <name evidence="1" type="ORF">HYH03_017420</name>
</gene>
<organism evidence="1 2">
    <name type="scientific">Edaphochlamys debaryana</name>
    <dbReference type="NCBI Taxonomy" id="47281"/>
    <lineage>
        <taxon>Eukaryota</taxon>
        <taxon>Viridiplantae</taxon>
        <taxon>Chlorophyta</taxon>
        <taxon>core chlorophytes</taxon>
        <taxon>Chlorophyceae</taxon>
        <taxon>CS clade</taxon>
        <taxon>Chlamydomonadales</taxon>
        <taxon>Chlamydomonadales incertae sedis</taxon>
        <taxon>Edaphochlamys</taxon>
    </lineage>
</organism>